<accession>A0ABN1ZW65</accession>
<dbReference type="InterPro" id="IPR013324">
    <property type="entry name" value="RNA_pol_sigma_r3/r4-like"/>
</dbReference>
<keyword evidence="4" id="KW-0804">Transcription</keyword>
<dbReference type="Gene3D" id="1.10.1740.10">
    <property type="match status" value="1"/>
</dbReference>
<feature type="domain" description="RNA polymerase sigma factor 70 region 4 type 2" evidence="6">
    <location>
        <begin position="124"/>
        <end position="173"/>
    </location>
</feature>
<dbReference type="InterPro" id="IPR013325">
    <property type="entry name" value="RNA_pol_sigma_r2"/>
</dbReference>
<dbReference type="Pfam" id="PF04542">
    <property type="entry name" value="Sigma70_r2"/>
    <property type="match status" value="1"/>
</dbReference>
<evidence type="ECO:0000256" key="4">
    <source>
        <dbReference type="ARBA" id="ARBA00023163"/>
    </source>
</evidence>
<keyword evidence="3" id="KW-0731">Sigma factor</keyword>
<evidence type="ECO:0000259" key="6">
    <source>
        <dbReference type="Pfam" id="PF08281"/>
    </source>
</evidence>
<dbReference type="Proteomes" id="UP001500842">
    <property type="component" value="Unassembled WGS sequence"/>
</dbReference>
<organism evidence="7 8">
    <name type="scientific">Nocardioides humi</name>
    <dbReference type="NCBI Taxonomy" id="449461"/>
    <lineage>
        <taxon>Bacteria</taxon>
        <taxon>Bacillati</taxon>
        <taxon>Actinomycetota</taxon>
        <taxon>Actinomycetes</taxon>
        <taxon>Propionibacteriales</taxon>
        <taxon>Nocardioidaceae</taxon>
        <taxon>Nocardioides</taxon>
    </lineage>
</organism>
<evidence type="ECO:0000256" key="1">
    <source>
        <dbReference type="ARBA" id="ARBA00010641"/>
    </source>
</evidence>
<evidence type="ECO:0000313" key="8">
    <source>
        <dbReference type="Proteomes" id="UP001500842"/>
    </source>
</evidence>
<dbReference type="InterPro" id="IPR036388">
    <property type="entry name" value="WH-like_DNA-bd_sf"/>
</dbReference>
<name>A0ABN1ZW65_9ACTN</name>
<proteinExistence type="inferred from homology"/>
<comment type="caution">
    <text evidence="7">The sequence shown here is derived from an EMBL/GenBank/DDBJ whole genome shotgun (WGS) entry which is preliminary data.</text>
</comment>
<keyword evidence="2" id="KW-0805">Transcription regulation</keyword>
<dbReference type="InterPro" id="IPR039425">
    <property type="entry name" value="RNA_pol_sigma-70-like"/>
</dbReference>
<evidence type="ECO:0000259" key="5">
    <source>
        <dbReference type="Pfam" id="PF04542"/>
    </source>
</evidence>
<dbReference type="InterPro" id="IPR014284">
    <property type="entry name" value="RNA_pol_sigma-70_dom"/>
</dbReference>
<dbReference type="RefSeq" id="WP_141005197.1">
    <property type="nucleotide sequence ID" value="NZ_BAAAOR010000007.1"/>
</dbReference>
<keyword evidence="8" id="KW-1185">Reference proteome</keyword>
<dbReference type="NCBIfam" id="TIGR02937">
    <property type="entry name" value="sigma70-ECF"/>
    <property type="match status" value="1"/>
</dbReference>
<dbReference type="PANTHER" id="PTHR43133">
    <property type="entry name" value="RNA POLYMERASE ECF-TYPE SIGMA FACTO"/>
    <property type="match status" value="1"/>
</dbReference>
<dbReference type="Pfam" id="PF08281">
    <property type="entry name" value="Sigma70_r4_2"/>
    <property type="match status" value="1"/>
</dbReference>
<evidence type="ECO:0000313" key="7">
    <source>
        <dbReference type="EMBL" id="GAA1505793.1"/>
    </source>
</evidence>
<protein>
    <submittedName>
        <fullName evidence="7">RNA polymerase sigma factor</fullName>
    </submittedName>
</protein>
<dbReference type="CDD" id="cd06171">
    <property type="entry name" value="Sigma70_r4"/>
    <property type="match status" value="1"/>
</dbReference>
<comment type="similarity">
    <text evidence="1">Belongs to the sigma-70 factor family. ECF subfamily.</text>
</comment>
<dbReference type="PANTHER" id="PTHR43133:SF46">
    <property type="entry name" value="RNA POLYMERASE SIGMA-70 FACTOR ECF SUBFAMILY"/>
    <property type="match status" value="1"/>
</dbReference>
<sequence>MQHYSDVELLALVGRGEEAALRELVERHSGWLLLRLRRRSPDEELAHDALHDTFVAVWRNPGSFRGEGDLGAWLWGIAIRQLISRLRKKAPPVPASSEVIAARSPLVASAEDELLVAVAHGGVGDALKALSPELVRVLQATVIDGLTTKEAAQLLGIPQGTVKSRARIAKARLREQLVLQEGW</sequence>
<gene>
    <name evidence="7" type="ORF">GCM10009788_06840</name>
</gene>
<dbReference type="InterPro" id="IPR007627">
    <property type="entry name" value="RNA_pol_sigma70_r2"/>
</dbReference>
<dbReference type="Gene3D" id="1.10.10.10">
    <property type="entry name" value="Winged helix-like DNA-binding domain superfamily/Winged helix DNA-binding domain"/>
    <property type="match status" value="1"/>
</dbReference>
<dbReference type="SUPFAM" id="SSF88659">
    <property type="entry name" value="Sigma3 and sigma4 domains of RNA polymerase sigma factors"/>
    <property type="match status" value="1"/>
</dbReference>
<dbReference type="EMBL" id="BAAAOR010000007">
    <property type="protein sequence ID" value="GAA1505793.1"/>
    <property type="molecule type" value="Genomic_DNA"/>
</dbReference>
<evidence type="ECO:0000256" key="2">
    <source>
        <dbReference type="ARBA" id="ARBA00023015"/>
    </source>
</evidence>
<evidence type="ECO:0000256" key="3">
    <source>
        <dbReference type="ARBA" id="ARBA00023082"/>
    </source>
</evidence>
<dbReference type="InterPro" id="IPR013249">
    <property type="entry name" value="RNA_pol_sigma70_r4_t2"/>
</dbReference>
<reference evidence="7 8" key="1">
    <citation type="journal article" date="2019" name="Int. J. Syst. Evol. Microbiol.">
        <title>The Global Catalogue of Microorganisms (GCM) 10K type strain sequencing project: providing services to taxonomists for standard genome sequencing and annotation.</title>
        <authorList>
            <consortium name="The Broad Institute Genomics Platform"/>
            <consortium name="The Broad Institute Genome Sequencing Center for Infectious Disease"/>
            <person name="Wu L."/>
            <person name="Ma J."/>
        </authorList>
    </citation>
    <scope>NUCLEOTIDE SEQUENCE [LARGE SCALE GENOMIC DNA]</scope>
    <source>
        <strain evidence="7 8">JCM 14942</strain>
    </source>
</reference>
<dbReference type="SUPFAM" id="SSF88946">
    <property type="entry name" value="Sigma2 domain of RNA polymerase sigma factors"/>
    <property type="match status" value="1"/>
</dbReference>
<feature type="domain" description="RNA polymerase sigma-70 region 2" evidence="5">
    <location>
        <begin position="24"/>
        <end position="90"/>
    </location>
</feature>